<dbReference type="PANTHER" id="PTHR47074:SF11">
    <property type="entry name" value="REVERSE TRANSCRIPTASE-LIKE PROTEIN"/>
    <property type="match status" value="1"/>
</dbReference>
<dbReference type="GO" id="GO:0004523">
    <property type="term" value="F:RNA-DNA hybrid ribonuclease activity"/>
    <property type="evidence" value="ECO:0007669"/>
    <property type="project" value="InterPro"/>
</dbReference>
<dbReference type="SUPFAM" id="SSF53098">
    <property type="entry name" value="Ribonuclease H-like"/>
    <property type="match status" value="1"/>
</dbReference>
<dbReference type="AlphaFoldDB" id="A0A803RAX6"/>
<dbReference type="InterPro" id="IPR012337">
    <property type="entry name" value="RNaseH-like_sf"/>
</dbReference>
<dbReference type="InterPro" id="IPR044730">
    <property type="entry name" value="RNase_H-like_dom_plant"/>
</dbReference>
<dbReference type="InterPro" id="IPR052929">
    <property type="entry name" value="RNase_H-like_EbsB-rel"/>
</dbReference>
<dbReference type="Proteomes" id="UP000596661">
    <property type="component" value="Unassembled WGS sequence"/>
</dbReference>
<dbReference type="OMA" id="TEWVHEL"/>
<dbReference type="EMBL" id="UZAU01000815">
    <property type="status" value="NOT_ANNOTATED_CDS"/>
    <property type="molecule type" value="Genomic_DNA"/>
</dbReference>
<accession>A0A803RAX6</accession>
<dbReference type="Pfam" id="PF13456">
    <property type="entry name" value="RVT_3"/>
    <property type="match status" value="1"/>
</dbReference>
<dbReference type="EnsemblPlants" id="novel_model_7208_5bd9a17a">
    <property type="protein sequence ID" value="cds.novel_model_7208_5bd9a17a"/>
    <property type="gene ID" value="novel_gene_3789_5bd9a17a"/>
</dbReference>
<dbReference type="InterPro" id="IPR036397">
    <property type="entry name" value="RNaseH_sf"/>
</dbReference>
<evidence type="ECO:0000313" key="2">
    <source>
        <dbReference type="EnsemblPlants" id="cds.novel_model_7208_5bd9a17a"/>
    </source>
</evidence>
<dbReference type="Gramene" id="novel_model_7208_5bd9a17a">
    <property type="protein sequence ID" value="cds.novel_model_7208_5bd9a17a"/>
    <property type="gene ID" value="novel_gene_3789_5bd9a17a"/>
</dbReference>
<feature type="domain" description="RNase H type-1" evidence="1">
    <location>
        <begin position="85"/>
        <end position="206"/>
    </location>
</feature>
<dbReference type="Gene3D" id="3.30.420.10">
    <property type="entry name" value="Ribonuclease H-like superfamily/Ribonuclease H"/>
    <property type="match status" value="1"/>
</dbReference>
<dbReference type="InterPro" id="IPR002156">
    <property type="entry name" value="RNaseH_domain"/>
</dbReference>
<proteinExistence type="predicted"/>
<name>A0A803RAX6_CANSA</name>
<organism evidence="2 3">
    <name type="scientific">Cannabis sativa</name>
    <name type="common">Hemp</name>
    <name type="synonym">Marijuana</name>
    <dbReference type="NCBI Taxonomy" id="3483"/>
    <lineage>
        <taxon>Eukaryota</taxon>
        <taxon>Viridiplantae</taxon>
        <taxon>Streptophyta</taxon>
        <taxon>Embryophyta</taxon>
        <taxon>Tracheophyta</taxon>
        <taxon>Spermatophyta</taxon>
        <taxon>Magnoliopsida</taxon>
        <taxon>eudicotyledons</taxon>
        <taxon>Gunneridae</taxon>
        <taxon>Pentapetalae</taxon>
        <taxon>rosids</taxon>
        <taxon>fabids</taxon>
        <taxon>Rosales</taxon>
        <taxon>Cannabaceae</taxon>
        <taxon>Cannabis</taxon>
    </lineage>
</organism>
<dbReference type="PANTHER" id="PTHR47074">
    <property type="entry name" value="BNAC02G40300D PROTEIN"/>
    <property type="match status" value="1"/>
</dbReference>
<dbReference type="GO" id="GO:0003676">
    <property type="term" value="F:nucleic acid binding"/>
    <property type="evidence" value="ECO:0007669"/>
    <property type="project" value="InterPro"/>
</dbReference>
<protein>
    <recommendedName>
        <fullName evidence="1">RNase H type-1 domain-containing protein</fullName>
    </recommendedName>
</protein>
<reference evidence="2" key="1">
    <citation type="submission" date="2021-03" db="UniProtKB">
        <authorList>
            <consortium name="EnsemblPlants"/>
        </authorList>
    </citation>
    <scope>IDENTIFICATION</scope>
</reference>
<keyword evidence="3" id="KW-1185">Reference proteome</keyword>
<evidence type="ECO:0000259" key="1">
    <source>
        <dbReference type="Pfam" id="PF13456"/>
    </source>
</evidence>
<evidence type="ECO:0000313" key="3">
    <source>
        <dbReference type="Proteomes" id="UP000596661"/>
    </source>
</evidence>
<dbReference type="CDD" id="cd06222">
    <property type="entry name" value="RNase_H_like"/>
    <property type="match status" value="1"/>
</dbReference>
<sequence length="234" mass="26008">MILQHSTMAQEELLMVIWAIWHARNELVWREKSLSAAEVILLARVVLNQWRNAQQRRMGSLFVPSGSNIDLEHWVKPVMGKIKVNVDGAIFANDRKFGAAGVARDHDGRFIEAFTVLLEGCVDSVIAEVVGVKEALSWIKRHQWGRVDVETDSLVVVQAVRGSVFIPSPFGQHVSACRTLLASLPLVTINFVKRSVNKAAHCLARSSCLYSDRIFSESTAPADLLSIVMVESSF</sequence>